<protein>
    <submittedName>
        <fullName evidence="4">(wild Malaysian banana) hypothetical protein</fullName>
    </submittedName>
</protein>
<feature type="signal peptide" evidence="2">
    <location>
        <begin position="1"/>
        <end position="32"/>
    </location>
</feature>
<keyword evidence="1" id="KW-0812">Transmembrane</keyword>
<dbReference type="EnsemblPlants" id="Ma03_t29750.1">
    <property type="protein sequence ID" value="Ma03_p29750.1"/>
    <property type="gene ID" value="Ma03_g29750"/>
</dbReference>
<dbReference type="InterPro" id="IPR004314">
    <property type="entry name" value="Neprosin"/>
</dbReference>
<organism evidence="5 6">
    <name type="scientific">Musa acuminata subsp. malaccensis</name>
    <name type="common">Wild banana</name>
    <name type="synonym">Musa malaccensis</name>
    <dbReference type="NCBI Taxonomy" id="214687"/>
    <lineage>
        <taxon>Eukaryota</taxon>
        <taxon>Viridiplantae</taxon>
        <taxon>Streptophyta</taxon>
        <taxon>Embryophyta</taxon>
        <taxon>Tracheophyta</taxon>
        <taxon>Spermatophyta</taxon>
        <taxon>Magnoliopsida</taxon>
        <taxon>Liliopsida</taxon>
        <taxon>Zingiberales</taxon>
        <taxon>Musaceae</taxon>
        <taxon>Musa</taxon>
    </lineage>
</organism>
<dbReference type="InterPro" id="IPR025521">
    <property type="entry name" value="Neprosin_propep"/>
</dbReference>
<evidence type="ECO:0000313" key="6">
    <source>
        <dbReference type="Proteomes" id="UP000012960"/>
    </source>
</evidence>
<dbReference type="Gene3D" id="3.90.1320.10">
    <property type="entry name" value="Outer-capsid protein sigma 3, large lobe"/>
    <property type="match status" value="1"/>
</dbReference>
<evidence type="ECO:0000313" key="4">
    <source>
        <dbReference type="EMBL" id="CAG1851670.1"/>
    </source>
</evidence>
<evidence type="ECO:0000313" key="5">
    <source>
        <dbReference type="EnsemblPlants" id="Ma03_p29750.1"/>
    </source>
</evidence>
<keyword evidence="2" id="KW-0732">Signal</keyword>
<gene>
    <name evidence="4" type="ORF">GSMUA_188960.1</name>
</gene>
<feature type="chain" id="PRO_5043242037" evidence="2">
    <location>
        <begin position="33"/>
        <end position="418"/>
    </location>
</feature>
<dbReference type="EMBL" id="HG996468">
    <property type="protein sequence ID" value="CAG1851670.1"/>
    <property type="molecule type" value="Genomic_DNA"/>
</dbReference>
<keyword evidence="1" id="KW-0472">Membrane</keyword>
<dbReference type="OrthoDB" id="1858978at2759"/>
<dbReference type="Proteomes" id="UP000012960">
    <property type="component" value="Unplaced"/>
</dbReference>
<name>A0A804IHT9_MUSAM</name>
<dbReference type="Pfam" id="PF14365">
    <property type="entry name" value="Neprosin_AP"/>
    <property type="match status" value="1"/>
</dbReference>
<feature type="transmembrane region" description="Helical" evidence="1">
    <location>
        <begin position="56"/>
        <end position="72"/>
    </location>
</feature>
<keyword evidence="1" id="KW-1133">Transmembrane helix</keyword>
<proteinExistence type="predicted"/>
<evidence type="ECO:0000256" key="2">
    <source>
        <dbReference type="SAM" id="SignalP"/>
    </source>
</evidence>
<reference evidence="5" key="2">
    <citation type="submission" date="2021-05" db="UniProtKB">
        <authorList>
            <consortium name="EnsemblPlants"/>
        </authorList>
    </citation>
    <scope>IDENTIFICATION</scope>
    <source>
        <strain evidence="5">subsp. malaccensis</strain>
    </source>
</reference>
<dbReference type="AlphaFoldDB" id="A0A804IHT9"/>
<dbReference type="Pfam" id="PF03080">
    <property type="entry name" value="Neprosin"/>
    <property type="match status" value="1"/>
</dbReference>
<dbReference type="PANTHER" id="PTHR31589">
    <property type="entry name" value="PROTEIN, PUTATIVE (DUF239)-RELATED-RELATED"/>
    <property type="match status" value="1"/>
</dbReference>
<reference evidence="4" key="1">
    <citation type="submission" date="2021-03" db="EMBL/GenBank/DDBJ databases">
        <authorList>
            <consortium name="Genoscope - CEA"/>
            <person name="William W."/>
        </authorList>
    </citation>
    <scope>NUCLEOTIDE SEQUENCE</scope>
    <source>
        <strain evidence="4">Doubled-haploid Pahang</strain>
    </source>
</reference>
<sequence>MAANTCCRPILIPSAVSLVVLLLLAATAPAFSSSEGRTLLERLNKPSVKTVQVRHLILYCSFFFIIIFYLRLDLPFAGLIDCVPSHLQPAFDHPMLKGSKPLDPPERPRCHTGDGMADDFVQLWTTSGETCPEGTVPIRRTKEEDILRIEMFGRKPFARVPQSTNVSNHEYAIGLVEGEQYYGAQALFNVWAPQVANRGEFSLSQLWIISGNFSKDLNTVETGWQVYPELYGDSLPRFFVYWTNDSYQNTGCYNLYCSGFVQTNNSVAVGATITKTSTYNDTNLQYVIRITVWKDQKTGNWWLQQGSTVVGYWPSFLFSNLASSGTMVEFGGEIVNIRPSGNHTDTQMGSGHFAEEGFGRAAYISSIRIVDSNDTLIPARNLTYYADNPNCYDVQGGVDNSGESFFYFGGPGRNARCP</sequence>
<evidence type="ECO:0000259" key="3">
    <source>
        <dbReference type="PROSITE" id="PS52045"/>
    </source>
</evidence>
<keyword evidence="6" id="KW-1185">Reference proteome</keyword>
<dbReference type="PANTHER" id="PTHR31589:SF254">
    <property type="entry name" value="OS01G0547133 PROTEIN"/>
    <property type="match status" value="1"/>
</dbReference>
<dbReference type="Gramene" id="Ma03_t29750.1">
    <property type="protein sequence ID" value="Ma03_p29750.1"/>
    <property type="gene ID" value="Ma03_g29750"/>
</dbReference>
<evidence type="ECO:0000256" key="1">
    <source>
        <dbReference type="SAM" id="Phobius"/>
    </source>
</evidence>
<dbReference type="InterPro" id="IPR053168">
    <property type="entry name" value="Glutamic_endopeptidase"/>
</dbReference>
<accession>A0A804IHT9</accession>
<feature type="domain" description="Neprosin PEP catalytic" evidence="3">
    <location>
        <begin position="163"/>
        <end position="418"/>
    </location>
</feature>
<dbReference type="PROSITE" id="PS52045">
    <property type="entry name" value="NEPROSIN_PEP_CD"/>
    <property type="match status" value="1"/>
</dbReference>